<evidence type="ECO:0000259" key="2">
    <source>
        <dbReference type="PROSITE" id="PS50995"/>
    </source>
</evidence>
<gene>
    <name evidence="3" type="ORF">GCM10020366_25150</name>
</gene>
<proteinExistence type="predicted"/>
<dbReference type="InterPro" id="IPR000835">
    <property type="entry name" value="HTH_MarR-typ"/>
</dbReference>
<comment type="caution">
    <text evidence="3">The sequence shown here is derived from an EMBL/GenBank/DDBJ whole genome shotgun (WGS) entry which is preliminary data.</text>
</comment>
<dbReference type="Gene3D" id="1.10.10.10">
    <property type="entry name" value="Winged helix-like DNA-binding domain superfamily/Winged helix DNA-binding domain"/>
    <property type="match status" value="1"/>
</dbReference>
<dbReference type="PANTHER" id="PTHR33164:SF94">
    <property type="entry name" value="TRANSCRIPTIONAL REGULATORY PROTEIN-RELATED"/>
    <property type="match status" value="1"/>
</dbReference>
<dbReference type="SMART" id="SM00347">
    <property type="entry name" value="HTH_MARR"/>
    <property type="match status" value="1"/>
</dbReference>
<evidence type="ECO:0000313" key="3">
    <source>
        <dbReference type="EMBL" id="GAA3357375.1"/>
    </source>
</evidence>
<dbReference type="InterPro" id="IPR036388">
    <property type="entry name" value="WH-like_DNA-bd_sf"/>
</dbReference>
<feature type="region of interest" description="Disordered" evidence="1">
    <location>
        <begin position="23"/>
        <end position="55"/>
    </location>
</feature>
<evidence type="ECO:0000313" key="4">
    <source>
        <dbReference type="Proteomes" id="UP001500483"/>
    </source>
</evidence>
<dbReference type="Pfam" id="PF01047">
    <property type="entry name" value="MarR"/>
    <property type="match status" value="1"/>
</dbReference>
<dbReference type="Proteomes" id="UP001500483">
    <property type="component" value="Unassembled WGS sequence"/>
</dbReference>
<sequence>MHEHDGAAPAEFGQQRFERLVPEVGAAAVGQQHDPVGDSSPDEPGLAEPGLDDPGVDELAQAADALFLAMRRARAAHAAGVEGLSLAQLALVLPLATGAELPVSDLAAAAGVTLPTATRMLNQLEGKRLVARRRSPEDERRVLISLTERGTTALHRLREQRRREQARGYAAFTPEERLHLAAQLERLTDIINSGYREQLD</sequence>
<dbReference type="EMBL" id="BAAAYK010000038">
    <property type="protein sequence ID" value="GAA3357375.1"/>
    <property type="molecule type" value="Genomic_DNA"/>
</dbReference>
<keyword evidence="4" id="KW-1185">Reference proteome</keyword>
<feature type="domain" description="HTH marR-type" evidence="2">
    <location>
        <begin position="52"/>
        <end position="189"/>
    </location>
</feature>
<accession>A0ABP6RMR6</accession>
<dbReference type="PANTHER" id="PTHR33164">
    <property type="entry name" value="TRANSCRIPTIONAL REGULATOR, MARR FAMILY"/>
    <property type="match status" value="1"/>
</dbReference>
<dbReference type="PROSITE" id="PS00356">
    <property type="entry name" value="HTH_LACI_1"/>
    <property type="match status" value="1"/>
</dbReference>
<name>A0ABP6RMR6_9PSEU</name>
<dbReference type="InterPro" id="IPR011991">
    <property type="entry name" value="ArsR-like_HTH"/>
</dbReference>
<dbReference type="PRINTS" id="PR00598">
    <property type="entry name" value="HTHMARR"/>
</dbReference>
<organism evidence="3 4">
    <name type="scientific">Saccharopolyspora gregorii</name>
    <dbReference type="NCBI Taxonomy" id="33914"/>
    <lineage>
        <taxon>Bacteria</taxon>
        <taxon>Bacillati</taxon>
        <taxon>Actinomycetota</taxon>
        <taxon>Actinomycetes</taxon>
        <taxon>Pseudonocardiales</taxon>
        <taxon>Pseudonocardiaceae</taxon>
        <taxon>Saccharopolyspora</taxon>
    </lineage>
</organism>
<dbReference type="InterPro" id="IPR036390">
    <property type="entry name" value="WH_DNA-bd_sf"/>
</dbReference>
<dbReference type="InterPro" id="IPR039422">
    <property type="entry name" value="MarR/SlyA-like"/>
</dbReference>
<reference evidence="4" key="1">
    <citation type="journal article" date="2019" name="Int. J. Syst. Evol. Microbiol.">
        <title>The Global Catalogue of Microorganisms (GCM) 10K type strain sequencing project: providing services to taxonomists for standard genome sequencing and annotation.</title>
        <authorList>
            <consortium name="The Broad Institute Genomics Platform"/>
            <consortium name="The Broad Institute Genome Sequencing Center for Infectious Disease"/>
            <person name="Wu L."/>
            <person name="Ma J."/>
        </authorList>
    </citation>
    <scope>NUCLEOTIDE SEQUENCE [LARGE SCALE GENOMIC DNA]</scope>
    <source>
        <strain evidence="4">JCM 9687</strain>
    </source>
</reference>
<protein>
    <recommendedName>
        <fullName evidence="2">HTH marR-type domain-containing protein</fullName>
    </recommendedName>
</protein>
<evidence type="ECO:0000256" key="1">
    <source>
        <dbReference type="SAM" id="MobiDB-lite"/>
    </source>
</evidence>
<dbReference type="PROSITE" id="PS50995">
    <property type="entry name" value="HTH_MARR_2"/>
    <property type="match status" value="1"/>
</dbReference>
<dbReference type="CDD" id="cd00090">
    <property type="entry name" value="HTH_ARSR"/>
    <property type="match status" value="1"/>
</dbReference>
<dbReference type="SUPFAM" id="SSF46785">
    <property type="entry name" value="Winged helix' DNA-binding domain"/>
    <property type="match status" value="1"/>
</dbReference>